<evidence type="ECO:0000313" key="1">
    <source>
        <dbReference type="EMBL" id="CAL0316765.1"/>
    </source>
</evidence>
<sequence>MDDIIHFRSSTHQSQAHKFHLGWGFGGVPSISDALAECIVKGVPSMILPSLINALCRYQEIPNPYDEVMALKTNVDTYYINKHCKEKSVSHVKAELKKRSGDLGSSSQAHH</sequence>
<name>A0AAV1X554_LUPLU</name>
<dbReference type="Proteomes" id="UP001497480">
    <property type="component" value="Unassembled WGS sequence"/>
</dbReference>
<comment type="caution">
    <text evidence="1">The sequence shown here is derived from an EMBL/GenBank/DDBJ whole genome shotgun (WGS) entry which is preliminary data.</text>
</comment>
<organism evidence="1 2">
    <name type="scientific">Lupinus luteus</name>
    <name type="common">European yellow lupine</name>
    <dbReference type="NCBI Taxonomy" id="3873"/>
    <lineage>
        <taxon>Eukaryota</taxon>
        <taxon>Viridiplantae</taxon>
        <taxon>Streptophyta</taxon>
        <taxon>Embryophyta</taxon>
        <taxon>Tracheophyta</taxon>
        <taxon>Spermatophyta</taxon>
        <taxon>Magnoliopsida</taxon>
        <taxon>eudicotyledons</taxon>
        <taxon>Gunneridae</taxon>
        <taxon>Pentapetalae</taxon>
        <taxon>rosids</taxon>
        <taxon>fabids</taxon>
        <taxon>Fabales</taxon>
        <taxon>Fabaceae</taxon>
        <taxon>Papilionoideae</taxon>
        <taxon>50 kb inversion clade</taxon>
        <taxon>genistoids sensu lato</taxon>
        <taxon>core genistoids</taxon>
        <taxon>Genisteae</taxon>
        <taxon>Lupinus</taxon>
    </lineage>
</organism>
<protein>
    <submittedName>
        <fullName evidence="1">Uncharacterized protein</fullName>
    </submittedName>
</protein>
<proteinExistence type="predicted"/>
<dbReference type="AlphaFoldDB" id="A0AAV1X554"/>
<dbReference type="EMBL" id="CAXHTB010000012">
    <property type="protein sequence ID" value="CAL0316765.1"/>
    <property type="molecule type" value="Genomic_DNA"/>
</dbReference>
<evidence type="ECO:0000313" key="2">
    <source>
        <dbReference type="Proteomes" id="UP001497480"/>
    </source>
</evidence>
<keyword evidence="2" id="KW-1185">Reference proteome</keyword>
<gene>
    <name evidence="1" type="ORF">LLUT_LOCUS17825</name>
</gene>
<reference evidence="1 2" key="1">
    <citation type="submission" date="2024-03" db="EMBL/GenBank/DDBJ databases">
        <authorList>
            <person name="Martinez-Hernandez J."/>
        </authorList>
    </citation>
    <scope>NUCLEOTIDE SEQUENCE [LARGE SCALE GENOMIC DNA]</scope>
</reference>
<accession>A0AAV1X554</accession>